<sequence>MAGAMLLVVVVAGKGLFRGGGGAEPAPAPVAKPAVAAPAPKAPAPEPAKPATAKAPAAPQSPFTVKRVLDIKGPLDHGDWVWDDAGVPPGPIVVTVDMVAQTLSVFRGGYEIGVAVILYGATDKPTPVGTYPIMEKDIDHVSNLYDNAPMPYGLRLTNDGVFIHASNVKWGSATHGCIGIPKPFAKKLFAAVRVGDPVVITNGKKMDLSHL</sequence>
<keyword evidence="11" id="KW-1185">Reference proteome</keyword>
<dbReference type="CDD" id="cd16913">
    <property type="entry name" value="YkuD_like"/>
    <property type="match status" value="1"/>
</dbReference>
<feature type="active site" description="Proton donor/acceptor" evidence="7">
    <location>
        <position position="164"/>
    </location>
</feature>
<evidence type="ECO:0000313" key="10">
    <source>
        <dbReference type="EMBL" id="RXR30032.1"/>
    </source>
</evidence>
<feature type="active site" description="Nucleophile" evidence="7">
    <location>
        <position position="177"/>
    </location>
</feature>
<keyword evidence="4 7" id="KW-0133">Cell shape</keyword>
<dbReference type="UniPathway" id="UPA00219"/>
<dbReference type="AlphaFoldDB" id="A0A4Q1KK71"/>
<dbReference type="GO" id="GO:0008360">
    <property type="term" value="P:regulation of cell shape"/>
    <property type="evidence" value="ECO:0007669"/>
    <property type="project" value="UniProtKB-UniRule"/>
</dbReference>
<comment type="caution">
    <text evidence="10">The sequence shown here is derived from an EMBL/GenBank/DDBJ whole genome shotgun (WGS) entry which is preliminary data.</text>
</comment>
<dbReference type="GO" id="GO:0071972">
    <property type="term" value="F:peptidoglycan L,D-transpeptidase activity"/>
    <property type="evidence" value="ECO:0007669"/>
    <property type="project" value="TreeGrafter"/>
</dbReference>
<accession>A0A4Q1KK71</accession>
<evidence type="ECO:0000259" key="9">
    <source>
        <dbReference type="PROSITE" id="PS52029"/>
    </source>
</evidence>
<feature type="domain" description="L,D-TPase catalytic" evidence="9">
    <location>
        <begin position="92"/>
        <end position="201"/>
    </location>
</feature>
<dbReference type="PROSITE" id="PS52029">
    <property type="entry name" value="LD_TPASE"/>
    <property type="match status" value="1"/>
</dbReference>
<keyword evidence="3" id="KW-0808">Transferase</keyword>
<feature type="compositionally biased region" description="Low complexity" evidence="8">
    <location>
        <begin position="49"/>
        <end position="58"/>
    </location>
</feature>
<dbReference type="InterPro" id="IPR005490">
    <property type="entry name" value="LD_TPept_cat_dom"/>
</dbReference>
<keyword evidence="6 7" id="KW-0961">Cell wall biogenesis/degradation</keyword>
<evidence type="ECO:0000256" key="3">
    <source>
        <dbReference type="ARBA" id="ARBA00022679"/>
    </source>
</evidence>
<evidence type="ECO:0000256" key="5">
    <source>
        <dbReference type="ARBA" id="ARBA00022984"/>
    </source>
</evidence>
<evidence type="ECO:0000256" key="6">
    <source>
        <dbReference type="ARBA" id="ARBA00023316"/>
    </source>
</evidence>
<feature type="compositionally biased region" description="Low complexity" evidence="8">
    <location>
        <begin position="29"/>
        <end position="39"/>
    </location>
</feature>
<dbReference type="PANTHER" id="PTHR30582">
    <property type="entry name" value="L,D-TRANSPEPTIDASE"/>
    <property type="match status" value="1"/>
</dbReference>
<gene>
    <name evidence="10" type="ORF">EQG66_04885</name>
</gene>
<name>A0A4Q1KK71_9SPHN</name>
<dbReference type="EMBL" id="SBKP01000003">
    <property type="protein sequence ID" value="RXR30032.1"/>
    <property type="molecule type" value="Genomic_DNA"/>
</dbReference>
<evidence type="ECO:0000256" key="7">
    <source>
        <dbReference type="PROSITE-ProRule" id="PRU01373"/>
    </source>
</evidence>
<evidence type="ECO:0000256" key="1">
    <source>
        <dbReference type="ARBA" id="ARBA00004752"/>
    </source>
</evidence>
<evidence type="ECO:0000256" key="2">
    <source>
        <dbReference type="ARBA" id="ARBA00005992"/>
    </source>
</evidence>
<feature type="region of interest" description="Disordered" evidence="8">
    <location>
        <begin position="22"/>
        <end position="59"/>
    </location>
</feature>
<dbReference type="GO" id="GO:0071555">
    <property type="term" value="P:cell wall organization"/>
    <property type="evidence" value="ECO:0007669"/>
    <property type="project" value="UniProtKB-UniRule"/>
</dbReference>
<dbReference type="GO" id="GO:0005576">
    <property type="term" value="C:extracellular region"/>
    <property type="evidence" value="ECO:0007669"/>
    <property type="project" value="TreeGrafter"/>
</dbReference>
<dbReference type="GO" id="GO:0016740">
    <property type="term" value="F:transferase activity"/>
    <property type="evidence" value="ECO:0007669"/>
    <property type="project" value="UniProtKB-KW"/>
</dbReference>
<comment type="pathway">
    <text evidence="1 7">Cell wall biogenesis; peptidoglycan biosynthesis.</text>
</comment>
<comment type="similarity">
    <text evidence="2">Belongs to the YkuD family.</text>
</comment>
<dbReference type="SUPFAM" id="SSF141523">
    <property type="entry name" value="L,D-transpeptidase catalytic domain-like"/>
    <property type="match status" value="1"/>
</dbReference>
<evidence type="ECO:0000256" key="8">
    <source>
        <dbReference type="SAM" id="MobiDB-lite"/>
    </source>
</evidence>
<dbReference type="InterPro" id="IPR050979">
    <property type="entry name" value="LD-transpeptidase"/>
</dbReference>
<dbReference type="Gene3D" id="2.40.440.10">
    <property type="entry name" value="L,D-transpeptidase catalytic domain-like"/>
    <property type="match status" value="1"/>
</dbReference>
<proteinExistence type="inferred from homology"/>
<evidence type="ECO:0000256" key="4">
    <source>
        <dbReference type="ARBA" id="ARBA00022960"/>
    </source>
</evidence>
<dbReference type="InterPro" id="IPR038063">
    <property type="entry name" value="Transpep_catalytic_dom"/>
</dbReference>
<dbReference type="GO" id="GO:0018104">
    <property type="term" value="P:peptidoglycan-protein cross-linking"/>
    <property type="evidence" value="ECO:0007669"/>
    <property type="project" value="TreeGrafter"/>
</dbReference>
<evidence type="ECO:0000313" key="11">
    <source>
        <dbReference type="Proteomes" id="UP000290958"/>
    </source>
</evidence>
<protein>
    <submittedName>
        <fullName evidence="10">L,D-transpeptidase</fullName>
    </submittedName>
</protein>
<organism evidence="10 11">
    <name type="scientific">Sphingobium fluviale</name>
    <dbReference type="NCBI Taxonomy" id="2506423"/>
    <lineage>
        <taxon>Bacteria</taxon>
        <taxon>Pseudomonadati</taxon>
        <taxon>Pseudomonadota</taxon>
        <taxon>Alphaproteobacteria</taxon>
        <taxon>Sphingomonadales</taxon>
        <taxon>Sphingomonadaceae</taxon>
        <taxon>Sphingobium</taxon>
    </lineage>
</organism>
<dbReference type="Proteomes" id="UP000290958">
    <property type="component" value="Unassembled WGS sequence"/>
</dbReference>
<dbReference type="Pfam" id="PF03734">
    <property type="entry name" value="YkuD"/>
    <property type="match status" value="1"/>
</dbReference>
<keyword evidence="5 7" id="KW-0573">Peptidoglycan synthesis</keyword>
<reference evidence="11" key="1">
    <citation type="submission" date="2019-01" db="EMBL/GenBank/DDBJ databases">
        <title>Cytophagaceae bacterium strain CAR-16.</title>
        <authorList>
            <person name="Chen W.-M."/>
        </authorList>
    </citation>
    <scope>NUCLEOTIDE SEQUENCE [LARGE SCALE GENOMIC DNA]</scope>
    <source>
        <strain evidence="11">CHR27</strain>
    </source>
</reference>
<dbReference type="PANTHER" id="PTHR30582:SF2">
    <property type="entry name" value="L,D-TRANSPEPTIDASE YCIB-RELATED"/>
    <property type="match status" value="1"/>
</dbReference>
<dbReference type="OrthoDB" id="463216at2"/>